<reference evidence="7 8" key="1">
    <citation type="submission" date="2019-11" db="EMBL/GenBank/DDBJ databases">
        <title>Whole-genome sequence of a the green, strictly anaerobic photosynthetic bacterium Heliobacillus mobilis DSM 6151.</title>
        <authorList>
            <person name="Kyndt J.A."/>
            <person name="Meyer T.E."/>
        </authorList>
    </citation>
    <scope>NUCLEOTIDE SEQUENCE [LARGE SCALE GENOMIC DNA]</scope>
    <source>
        <strain evidence="7 8">DSM 6151</strain>
    </source>
</reference>
<dbReference type="PANTHER" id="PTHR42681">
    <property type="entry name" value="MALONYL-COA-ACYL CARRIER PROTEIN TRANSACYLASE, MITOCHONDRIAL"/>
    <property type="match status" value="1"/>
</dbReference>
<evidence type="ECO:0000256" key="1">
    <source>
        <dbReference type="ARBA" id="ARBA00022679"/>
    </source>
</evidence>
<evidence type="ECO:0000256" key="2">
    <source>
        <dbReference type="ARBA" id="ARBA00023315"/>
    </source>
</evidence>
<dbReference type="NCBIfam" id="TIGR00128">
    <property type="entry name" value="fabD"/>
    <property type="match status" value="1"/>
</dbReference>
<accession>A0A6I3SFK3</accession>
<dbReference type="Gene3D" id="3.40.366.10">
    <property type="entry name" value="Malonyl-Coenzyme A Acyl Carrier Protein, domain 2"/>
    <property type="match status" value="1"/>
</dbReference>
<proteinExistence type="inferred from homology"/>
<keyword evidence="2 4" id="KW-0012">Acyltransferase</keyword>
<comment type="catalytic activity">
    <reaction evidence="3 4">
        <text>holo-[ACP] + malonyl-CoA = malonyl-[ACP] + CoA</text>
        <dbReference type="Rhea" id="RHEA:41792"/>
        <dbReference type="Rhea" id="RHEA-COMP:9623"/>
        <dbReference type="Rhea" id="RHEA-COMP:9685"/>
        <dbReference type="ChEBI" id="CHEBI:57287"/>
        <dbReference type="ChEBI" id="CHEBI:57384"/>
        <dbReference type="ChEBI" id="CHEBI:64479"/>
        <dbReference type="ChEBI" id="CHEBI:78449"/>
        <dbReference type="EC" id="2.3.1.39"/>
    </reaction>
</comment>
<protein>
    <recommendedName>
        <fullName evidence="4">Malonyl CoA-acyl carrier protein transacylase</fullName>
        <ecNumber evidence="4">2.3.1.39</ecNumber>
    </recommendedName>
</protein>
<dbReference type="GO" id="GO:0006633">
    <property type="term" value="P:fatty acid biosynthetic process"/>
    <property type="evidence" value="ECO:0007669"/>
    <property type="project" value="TreeGrafter"/>
</dbReference>
<dbReference type="AlphaFoldDB" id="A0A6I3SFK3"/>
<dbReference type="Proteomes" id="UP000430670">
    <property type="component" value="Unassembled WGS sequence"/>
</dbReference>
<dbReference type="EC" id="2.3.1.39" evidence="4"/>
<dbReference type="SUPFAM" id="SSF52151">
    <property type="entry name" value="FabD/lysophospholipase-like"/>
    <property type="match status" value="1"/>
</dbReference>
<name>A0A6I3SFK3_HELMO</name>
<dbReference type="InterPro" id="IPR004410">
    <property type="entry name" value="Malonyl_CoA-ACP_transAc_FabD"/>
</dbReference>
<dbReference type="PIRSF" id="PIRSF000446">
    <property type="entry name" value="Mct"/>
    <property type="match status" value="1"/>
</dbReference>
<organism evidence="7 8">
    <name type="scientific">Heliobacterium mobile</name>
    <name type="common">Heliobacillus mobilis</name>
    <dbReference type="NCBI Taxonomy" id="28064"/>
    <lineage>
        <taxon>Bacteria</taxon>
        <taxon>Bacillati</taxon>
        <taxon>Bacillota</taxon>
        <taxon>Clostridia</taxon>
        <taxon>Eubacteriales</taxon>
        <taxon>Heliobacteriaceae</taxon>
        <taxon>Heliobacterium</taxon>
    </lineage>
</organism>
<keyword evidence="1 4" id="KW-0808">Transferase</keyword>
<dbReference type="InterPro" id="IPR014043">
    <property type="entry name" value="Acyl_transferase_dom"/>
</dbReference>
<dbReference type="GO" id="GO:0005829">
    <property type="term" value="C:cytosol"/>
    <property type="evidence" value="ECO:0007669"/>
    <property type="project" value="TreeGrafter"/>
</dbReference>
<dbReference type="PANTHER" id="PTHR42681:SF1">
    <property type="entry name" value="MALONYL-COA-ACYL CARRIER PROTEIN TRANSACYLASE, MITOCHONDRIAL"/>
    <property type="match status" value="1"/>
</dbReference>
<dbReference type="SUPFAM" id="SSF55048">
    <property type="entry name" value="Probable ACP-binding domain of malonyl-CoA ACP transacylase"/>
    <property type="match status" value="1"/>
</dbReference>
<evidence type="ECO:0000313" key="8">
    <source>
        <dbReference type="Proteomes" id="UP000430670"/>
    </source>
</evidence>
<dbReference type="FunFam" id="3.30.70.250:FF:000001">
    <property type="entry name" value="Malonyl CoA-acyl carrier protein transacylase"/>
    <property type="match status" value="1"/>
</dbReference>
<feature type="active site" evidence="5">
    <location>
        <position position="200"/>
    </location>
</feature>
<dbReference type="InterPro" id="IPR016035">
    <property type="entry name" value="Acyl_Trfase/lysoPLipase"/>
</dbReference>
<evidence type="ECO:0000256" key="4">
    <source>
        <dbReference type="PIRNR" id="PIRNR000446"/>
    </source>
</evidence>
<dbReference type="EMBL" id="WNKU01000001">
    <property type="protein sequence ID" value="MTV47666.1"/>
    <property type="molecule type" value="Genomic_DNA"/>
</dbReference>
<dbReference type="RefSeq" id="WP_155474754.1">
    <property type="nucleotide sequence ID" value="NZ_WNKU01000001.1"/>
</dbReference>
<evidence type="ECO:0000256" key="5">
    <source>
        <dbReference type="PIRSR" id="PIRSR000446-1"/>
    </source>
</evidence>
<comment type="similarity">
    <text evidence="4">Belongs to the fabD family.</text>
</comment>
<dbReference type="InterPro" id="IPR024925">
    <property type="entry name" value="Malonyl_CoA-ACP_transAc"/>
</dbReference>
<dbReference type="InterPro" id="IPR050858">
    <property type="entry name" value="Mal-CoA-ACP_Trans/PKS_FabD"/>
</dbReference>
<keyword evidence="8" id="KW-1185">Reference proteome</keyword>
<dbReference type="InterPro" id="IPR016036">
    <property type="entry name" value="Malonyl_transacylase_ACP-bd"/>
</dbReference>
<dbReference type="SMART" id="SM00827">
    <property type="entry name" value="PKS_AT"/>
    <property type="match status" value="1"/>
</dbReference>
<comment type="caution">
    <text evidence="7">The sequence shown here is derived from an EMBL/GenBank/DDBJ whole genome shotgun (WGS) entry which is preliminary data.</text>
</comment>
<dbReference type="Gene3D" id="3.30.70.250">
    <property type="entry name" value="Malonyl-CoA ACP transacylase, ACP-binding"/>
    <property type="match status" value="1"/>
</dbReference>
<evidence type="ECO:0000259" key="6">
    <source>
        <dbReference type="SMART" id="SM00827"/>
    </source>
</evidence>
<dbReference type="GO" id="GO:0004314">
    <property type="term" value="F:[acyl-carrier-protein] S-malonyltransferase activity"/>
    <property type="evidence" value="ECO:0007669"/>
    <property type="project" value="UniProtKB-EC"/>
</dbReference>
<evidence type="ECO:0000313" key="7">
    <source>
        <dbReference type="EMBL" id="MTV47666.1"/>
    </source>
</evidence>
<evidence type="ECO:0000256" key="3">
    <source>
        <dbReference type="ARBA" id="ARBA00048462"/>
    </source>
</evidence>
<sequence>MTQIAFMFPGQGSQFVGMGADLAAQFPLAKAVFDEADEALGFSLSKLCFEGPEEELRLTANTQPALLATAVAVYRVLAANGFRPDWVAGHSLGEYSALVAAGSLTLVEGIRLVRQRGLFMQDAVPAGRGTMAAIMGLEAEAVEALCRDASTAGVVEPANFNGAGQVVIAGEVAAVEQAVALAKAAGAKRSVMLNVSAPFHCSLMKPAAERMTEVLQAANISDPTIPLVANVTAQPATSGEAVRKNLILQVDHPVRWEQSVKFLADAGVQRFIEVGPGKVLTGLARKIVKGSETAAIGDVDTIQKVLAS</sequence>
<feature type="active site" evidence="5">
    <location>
        <position position="91"/>
    </location>
</feature>
<dbReference type="InterPro" id="IPR001227">
    <property type="entry name" value="Ac_transferase_dom_sf"/>
</dbReference>
<feature type="domain" description="Malonyl-CoA:ACP transacylase (MAT)" evidence="6">
    <location>
        <begin position="7"/>
        <end position="300"/>
    </location>
</feature>
<dbReference type="OrthoDB" id="9805460at2"/>
<dbReference type="Pfam" id="PF00698">
    <property type="entry name" value="Acyl_transf_1"/>
    <property type="match status" value="1"/>
</dbReference>
<gene>
    <name evidence="7" type="primary">fabD</name>
    <name evidence="7" type="ORF">GJ688_01555</name>
</gene>